<dbReference type="KEGG" id="mis:MICPUN_81179"/>
<keyword evidence="6" id="KW-0456">Lyase</keyword>
<dbReference type="EC" id="4.1.1.97" evidence="3"/>
<comment type="catalytic activity">
    <reaction evidence="1">
        <text>5-hydroxy-2-oxo-4-ureido-2,5-dihydro-1H-imidazole-5-carboxylate + H(+) = (S)-allantoin + CO2</text>
        <dbReference type="Rhea" id="RHEA:26301"/>
        <dbReference type="ChEBI" id="CHEBI:15378"/>
        <dbReference type="ChEBI" id="CHEBI:15678"/>
        <dbReference type="ChEBI" id="CHEBI:16526"/>
        <dbReference type="ChEBI" id="CHEBI:58639"/>
        <dbReference type="EC" id="4.1.1.97"/>
    </reaction>
</comment>
<dbReference type="InterPro" id="IPR036778">
    <property type="entry name" value="OHCU_decarboxylase_sf"/>
</dbReference>
<dbReference type="eggNOG" id="KOG3006">
    <property type="taxonomic scope" value="Eukaryota"/>
</dbReference>
<dbReference type="GeneID" id="8243256"/>
<dbReference type="PANTHER" id="PTHR43466:SF1">
    <property type="entry name" value="2-OXO-4-HYDROXY-4-CARBOXY-5-UREIDOIMIDAZOLINE DECARBOXYLASE-RELATED"/>
    <property type="match status" value="1"/>
</dbReference>
<dbReference type="InParanoid" id="C1E536"/>
<dbReference type="EMBL" id="CP001325">
    <property type="protein sequence ID" value="ACO62823.1"/>
    <property type="molecule type" value="Genomic_DNA"/>
</dbReference>
<name>C1E536_MICCC</name>
<feature type="domain" description="Oxo-4-hydroxy-4-carboxy-5-ureidoimidazoline decarboxylase" evidence="7">
    <location>
        <begin position="1"/>
        <end position="156"/>
    </location>
</feature>
<dbReference type="Gene3D" id="1.10.3330.10">
    <property type="entry name" value="Oxo-4-hydroxy-4-carboxy-5-ureidoimidazoline decarboxylase"/>
    <property type="match status" value="1"/>
</dbReference>
<dbReference type="InterPro" id="IPR018020">
    <property type="entry name" value="OHCU_decarboxylase"/>
</dbReference>
<evidence type="ECO:0000313" key="8">
    <source>
        <dbReference type="EMBL" id="ACO62823.1"/>
    </source>
</evidence>
<accession>C1E536</accession>
<reference evidence="8 9" key="1">
    <citation type="journal article" date="2009" name="Science">
        <title>Green evolution and dynamic adaptations revealed by genomes of the marine picoeukaryotes Micromonas.</title>
        <authorList>
            <person name="Worden A.Z."/>
            <person name="Lee J.H."/>
            <person name="Mock T."/>
            <person name="Rouze P."/>
            <person name="Simmons M.P."/>
            <person name="Aerts A.L."/>
            <person name="Allen A.E."/>
            <person name="Cuvelier M.L."/>
            <person name="Derelle E."/>
            <person name="Everett M.V."/>
            <person name="Foulon E."/>
            <person name="Grimwood J."/>
            <person name="Gundlach H."/>
            <person name="Henrissat B."/>
            <person name="Napoli C."/>
            <person name="McDonald S.M."/>
            <person name="Parker M.S."/>
            <person name="Rombauts S."/>
            <person name="Salamov A."/>
            <person name="Von Dassow P."/>
            <person name="Badger J.H."/>
            <person name="Coutinho P.M."/>
            <person name="Demir E."/>
            <person name="Dubchak I."/>
            <person name="Gentemann C."/>
            <person name="Eikrem W."/>
            <person name="Gready J.E."/>
            <person name="John U."/>
            <person name="Lanier W."/>
            <person name="Lindquist E.A."/>
            <person name="Lucas S."/>
            <person name="Mayer K.F."/>
            <person name="Moreau H."/>
            <person name="Not F."/>
            <person name="Otillar R."/>
            <person name="Panaud O."/>
            <person name="Pangilinan J."/>
            <person name="Paulsen I."/>
            <person name="Piegu B."/>
            <person name="Poliakov A."/>
            <person name="Robbens S."/>
            <person name="Schmutz J."/>
            <person name="Toulza E."/>
            <person name="Wyss T."/>
            <person name="Zelensky A."/>
            <person name="Zhou K."/>
            <person name="Armbrust E.V."/>
            <person name="Bhattacharya D."/>
            <person name="Goodenough U.W."/>
            <person name="Van de Peer Y."/>
            <person name="Grigoriev I.V."/>
        </authorList>
    </citation>
    <scope>NUCLEOTIDE SEQUENCE [LARGE SCALE GENOMIC DNA]</scope>
    <source>
        <strain evidence="9">RCC299 / NOUM17</strain>
    </source>
</reference>
<gene>
    <name evidence="8" type="ORF">MICPUN_81179</name>
</gene>
<evidence type="ECO:0000256" key="5">
    <source>
        <dbReference type="ARBA" id="ARBA00022793"/>
    </source>
</evidence>
<dbReference type="Proteomes" id="UP000002009">
    <property type="component" value="Chromosome 4"/>
</dbReference>
<evidence type="ECO:0000256" key="3">
    <source>
        <dbReference type="ARBA" id="ARBA00012257"/>
    </source>
</evidence>
<dbReference type="NCBIfam" id="TIGR03180">
    <property type="entry name" value="UraD_2"/>
    <property type="match status" value="1"/>
</dbReference>
<keyword evidence="4" id="KW-0659">Purine metabolism</keyword>
<evidence type="ECO:0000256" key="6">
    <source>
        <dbReference type="ARBA" id="ARBA00023239"/>
    </source>
</evidence>
<proteinExistence type="predicted"/>
<keyword evidence="5" id="KW-0210">Decarboxylase</keyword>
<dbReference type="InterPro" id="IPR017595">
    <property type="entry name" value="OHCU_decarboxylase-2"/>
</dbReference>
<evidence type="ECO:0000259" key="7">
    <source>
        <dbReference type="Pfam" id="PF09349"/>
    </source>
</evidence>
<dbReference type="GO" id="GO:0005777">
    <property type="term" value="C:peroxisome"/>
    <property type="evidence" value="ECO:0007669"/>
    <property type="project" value="TreeGrafter"/>
</dbReference>
<keyword evidence="9" id="KW-1185">Reference proteome</keyword>
<dbReference type="OrthoDB" id="10265230at2759"/>
<dbReference type="STRING" id="296587.C1E536"/>
<protein>
    <recommendedName>
        <fullName evidence="3">2-oxo-4-hydroxy-4-carboxy-5-ureidoimidazoline decarboxylase</fullName>
        <ecNumber evidence="3">4.1.1.97</ecNumber>
    </recommendedName>
</protein>
<sequence>MTAADAADAFVKCCGSPEFGRRMAAARPFSSFDDVLAASRKVWYDCPVAEWELAFKAHPRIGDVSKLKEKFASTASWCEGEQSAAQASMDDATINELAEWNKRYEEKFGRVFLICASGKPAHVILAALKERYPNEQDVELRNAADEQQKITEIRLEKLRADLTAKL</sequence>
<evidence type="ECO:0000313" key="9">
    <source>
        <dbReference type="Proteomes" id="UP000002009"/>
    </source>
</evidence>
<dbReference type="Pfam" id="PF09349">
    <property type="entry name" value="OHCU_decarbox"/>
    <property type="match status" value="1"/>
</dbReference>
<evidence type="ECO:0000256" key="4">
    <source>
        <dbReference type="ARBA" id="ARBA00022631"/>
    </source>
</evidence>
<organism evidence="8 9">
    <name type="scientific">Micromonas commoda (strain RCC299 / NOUM17 / CCMP2709)</name>
    <name type="common">Picoplanktonic green alga</name>
    <dbReference type="NCBI Taxonomy" id="296587"/>
    <lineage>
        <taxon>Eukaryota</taxon>
        <taxon>Viridiplantae</taxon>
        <taxon>Chlorophyta</taxon>
        <taxon>Mamiellophyceae</taxon>
        <taxon>Mamiellales</taxon>
        <taxon>Mamiellaceae</taxon>
        <taxon>Micromonas</taxon>
    </lineage>
</organism>
<comment type="pathway">
    <text evidence="2">Purine metabolism; urate degradation; (S)-allantoin from urate: step 3/3.</text>
</comment>
<evidence type="ECO:0000256" key="2">
    <source>
        <dbReference type="ARBA" id="ARBA00004754"/>
    </source>
</evidence>
<dbReference type="GO" id="GO:0006144">
    <property type="term" value="P:purine nucleobase metabolic process"/>
    <property type="evidence" value="ECO:0007669"/>
    <property type="project" value="UniProtKB-KW"/>
</dbReference>
<dbReference type="GO" id="GO:0019628">
    <property type="term" value="P:urate catabolic process"/>
    <property type="evidence" value="ECO:0007669"/>
    <property type="project" value="TreeGrafter"/>
</dbReference>
<dbReference type="OMA" id="AHPMIGD"/>
<dbReference type="PANTHER" id="PTHR43466">
    <property type="entry name" value="2-OXO-4-HYDROXY-4-CARBOXY-5-UREIDOIMIDAZOLINE DECARBOXYLASE-RELATED"/>
    <property type="match status" value="1"/>
</dbReference>
<dbReference type="GO" id="GO:0051997">
    <property type="term" value="F:2-oxo-4-hydroxy-4-carboxy-5-ureidoimidazoline decarboxylase activity"/>
    <property type="evidence" value="ECO:0007669"/>
    <property type="project" value="UniProtKB-EC"/>
</dbReference>
<dbReference type="AlphaFoldDB" id="C1E536"/>
<dbReference type="NCBIfam" id="NF010372">
    <property type="entry name" value="PRK13798.1"/>
    <property type="match status" value="1"/>
</dbReference>
<evidence type="ECO:0000256" key="1">
    <source>
        <dbReference type="ARBA" id="ARBA00001163"/>
    </source>
</evidence>
<dbReference type="SUPFAM" id="SSF158694">
    <property type="entry name" value="UraD-Like"/>
    <property type="match status" value="1"/>
</dbReference>
<dbReference type="RefSeq" id="XP_002501565.1">
    <property type="nucleotide sequence ID" value="XM_002501519.1"/>
</dbReference>